<keyword evidence="3" id="KW-1185">Reference proteome</keyword>
<evidence type="ECO:0000313" key="2">
    <source>
        <dbReference type="EMBL" id="MBC8580907.1"/>
    </source>
</evidence>
<protein>
    <submittedName>
        <fullName evidence="2">DUF554 domain-containing protein</fullName>
    </submittedName>
</protein>
<proteinExistence type="predicted"/>
<feature type="transmembrane region" description="Helical" evidence="1">
    <location>
        <begin position="6"/>
        <end position="22"/>
    </location>
</feature>
<feature type="transmembrane region" description="Helical" evidence="1">
    <location>
        <begin position="96"/>
        <end position="119"/>
    </location>
</feature>
<dbReference type="RefSeq" id="WP_249333594.1">
    <property type="nucleotide sequence ID" value="NZ_JACRSY010000031.1"/>
</dbReference>
<dbReference type="PANTHER" id="PTHR36111">
    <property type="entry name" value="INNER MEMBRANE PROTEIN-RELATED"/>
    <property type="match status" value="1"/>
</dbReference>
<organism evidence="2 3">
    <name type="scientific">Zhenhengia yiwuensis</name>
    <dbReference type="NCBI Taxonomy" id="2763666"/>
    <lineage>
        <taxon>Bacteria</taxon>
        <taxon>Bacillati</taxon>
        <taxon>Bacillota</taxon>
        <taxon>Clostridia</taxon>
        <taxon>Lachnospirales</taxon>
        <taxon>Lachnospiraceae</taxon>
        <taxon>Zhenhengia</taxon>
    </lineage>
</organism>
<sequence length="226" mass="23546">MLLGTLVNVVLVLIGGFVGLFLKKGISKRFSDLIMNAIALVTMVIGITFATASENMLVVIISLVVGALMGEGINIDKKLNQLGGLIKSKVKSESGNVGEGFVTATLLFCVGSMAIMGSLDSGLRGDHTVLCTKAIMDGISALIFASSMGIGVILSAMPILLYQGSITLLSSFIQPYLTQSMMTEMNAVGGILLIGLGISILGIKEIKVSNLLPALVIPVILLAFID</sequence>
<name>A0A926EMP5_9FIRM</name>
<evidence type="ECO:0000313" key="3">
    <source>
        <dbReference type="Proteomes" id="UP000655830"/>
    </source>
</evidence>
<comment type="caution">
    <text evidence="2">The sequence shown here is derived from an EMBL/GenBank/DDBJ whole genome shotgun (WGS) entry which is preliminary data.</text>
</comment>
<dbReference type="PANTHER" id="PTHR36111:SF2">
    <property type="entry name" value="INNER MEMBRANE PROTEIN"/>
    <property type="match status" value="1"/>
</dbReference>
<gene>
    <name evidence="2" type="ORF">H8718_15415</name>
</gene>
<dbReference type="Proteomes" id="UP000655830">
    <property type="component" value="Unassembled WGS sequence"/>
</dbReference>
<reference evidence="2" key="1">
    <citation type="submission" date="2020-08" db="EMBL/GenBank/DDBJ databases">
        <title>Genome public.</title>
        <authorList>
            <person name="Liu C."/>
            <person name="Sun Q."/>
        </authorList>
    </citation>
    <scope>NUCLEOTIDE SEQUENCE</scope>
    <source>
        <strain evidence="2">NSJ-12</strain>
    </source>
</reference>
<keyword evidence="1" id="KW-1133">Transmembrane helix</keyword>
<evidence type="ECO:0000256" key="1">
    <source>
        <dbReference type="SAM" id="Phobius"/>
    </source>
</evidence>
<keyword evidence="1" id="KW-0812">Transmembrane</keyword>
<feature type="transmembrane region" description="Helical" evidence="1">
    <location>
        <begin position="139"/>
        <end position="162"/>
    </location>
</feature>
<dbReference type="AlphaFoldDB" id="A0A926EMP5"/>
<feature type="transmembrane region" description="Helical" evidence="1">
    <location>
        <begin position="208"/>
        <end position="225"/>
    </location>
</feature>
<accession>A0A926EMP5</accession>
<dbReference type="Pfam" id="PF04474">
    <property type="entry name" value="DUF554"/>
    <property type="match status" value="1"/>
</dbReference>
<feature type="transmembrane region" description="Helical" evidence="1">
    <location>
        <begin position="34"/>
        <end position="50"/>
    </location>
</feature>
<dbReference type="EMBL" id="JACRSY010000031">
    <property type="protein sequence ID" value="MBC8580907.1"/>
    <property type="molecule type" value="Genomic_DNA"/>
</dbReference>
<keyword evidence="1" id="KW-0472">Membrane</keyword>
<feature type="transmembrane region" description="Helical" evidence="1">
    <location>
        <begin position="183"/>
        <end position="202"/>
    </location>
</feature>
<dbReference type="InterPro" id="IPR007563">
    <property type="entry name" value="DUF554"/>
</dbReference>